<dbReference type="Gene3D" id="2.150.10.10">
    <property type="entry name" value="Serralysin-like metalloprotease, C-terminal"/>
    <property type="match status" value="2"/>
</dbReference>
<keyword evidence="1" id="KW-0732">Signal</keyword>
<evidence type="ECO:0000259" key="2">
    <source>
        <dbReference type="Pfam" id="PF05658"/>
    </source>
</evidence>
<sequence length="456" mass="47898">MKNILAFFSFFILLSNFSFAQIGIGTNVVDGSAILEIESTDKGVLLPRMTEAEKLAIVSPATGLTIYQTDSVNGFYYFNGSGWNPLAGVQPAIEKTSNDGYRFVGSPRAVGNNAIDFSLVEGVPSGTYGARNNNAVAIGNGVLASNTNTVAIGYLNTSSGDRSVSFGSNNTSSALNSTSIGYDNNAAGTGSLAAGTNNQAFQDNSVALGMDNIASGNANVSIGTNNTTSSIDAISIGENNQNIGFYSVVIGRDNNNETENTYMLGEGLFTFGGTPNQTVVGFYNSPTGPGTFSVGNGTSDTSRSTALSVSSTGTIIAPDLDISEITDNKALITKEYADATYAATTSNAVSFTTVSSFGPNFSPYNNGWQIPRFYIQDGRVYLEGLARRSNAVFVSGETILTLPTGFRPQSNRIFTAGQSGNQLRVDVYPDGRVVYINGTDGGNDYVSLDNVSFRID</sequence>
<evidence type="ECO:0000313" key="3">
    <source>
        <dbReference type="EMBL" id="OUS11145.1"/>
    </source>
</evidence>
<dbReference type="EMBL" id="MAAX01000183">
    <property type="protein sequence ID" value="OUS11145.1"/>
    <property type="molecule type" value="Genomic_DNA"/>
</dbReference>
<accession>A0A1Z8ALC4</accession>
<feature type="domain" description="Trimeric autotransporter adhesin YadA-like head" evidence="2">
    <location>
        <begin position="186"/>
        <end position="210"/>
    </location>
</feature>
<dbReference type="SUPFAM" id="SSF101967">
    <property type="entry name" value="Adhesin YadA, collagen-binding domain"/>
    <property type="match status" value="1"/>
</dbReference>
<feature type="domain" description="Trimeric autotransporter adhesin YadA-like head" evidence="2">
    <location>
        <begin position="144"/>
        <end position="169"/>
    </location>
</feature>
<dbReference type="Proteomes" id="UP000196102">
    <property type="component" value="Unassembled WGS sequence"/>
</dbReference>
<dbReference type="RefSeq" id="WP_303687639.1">
    <property type="nucleotide sequence ID" value="NZ_CAJXYO010000029.1"/>
</dbReference>
<evidence type="ECO:0000313" key="4">
    <source>
        <dbReference type="Proteomes" id="UP000196102"/>
    </source>
</evidence>
<proteinExistence type="predicted"/>
<reference evidence="4" key="1">
    <citation type="journal article" date="2017" name="Proc. Natl. Acad. Sci. U.S.A.">
        <title>Simulation of Deepwater Horizon oil plume reveals substrate specialization within a complex community of hydrocarbon-degraders.</title>
        <authorList>
            <person name="Hu P."/>
            <person name="Dubinsky E.A."/>
            <person name="Probst A.J."/>
            <person name="Wang J."/>
            <person name="Sieber C.M.K."/>
            <person name="Tom L.M."/>
            <person name="Gardinali P."/>
            <person name="Banfield J.F."/>
            <person name="Atlas R.M."/>
            <person name="Andersen G.L."/>
        </authorList>
    </citation>
    <scope>NUCLEOTIDE SEQUENCE [LARGE SCALE GENOMIC DNA]</scope>
</reference>
<dbReference type="GO" id="GO:0019867">
    <property type="term" value="C:outer membrane"/>
    <property type="evidence" value="ECO:0007669"/>
    <property type="project" value="InterPro"/>
</dbReference>
<feature type="chain" id="PRO_5012757913" description="Trimeric autotransporter adhesin YadA-like head domain-containing protein" evidence="1">
    <location>
        <begin position="21"/>
        <end position="456"/>
    </location>
</feature>
<evidence type="ECO:0000256" key="1">
    <source>
        <dbReference type="SAM" id="SignalP"/>
    </source>
</evidence>
<dbReference type="InterPro" id="IPR008640">
    <property type="entry name" value="Adhesin_Head_dom"/>
</dbReference>
<dbReference type="CDD" id="cd12820">
    <property type="entry name" value="LbR_YadA-like"/>
    <property type="match status" value="1"/>
</dbReference>
<gene>
    <name evidence="3" type="ORF">A9Q93_11770</name>
</gene>
<dbReference type="Pfam" id="PF05658">
    <property type="entry name" value="YadA_head"/>
    <property type="match status" value="2"/>
</dbReference>
<dbReference type="InterPro" id="IPR011049">
    <property type="entry name" value="Serralysin-like_metalloprot_C"/>
</dbReference>
<protein>
    <recommendedName>
        <fullName evidence="2">Trimeric autotransporter adhesin YadA-like head domain-containing protein</fullName>
    </recommendedName>
</protein>
<name>A0A1Z8ALC4_9FLAO</name>
<comment type="caution">
    <text evidence="3">The sequence shown here is derived from an EMBL/GenBank/DDBJ whole genome shotgun (WGS) entry which is preliminary data.</text>
</comment>
<dbReference type="AlphaFoldDB" id="A0A1Z8ALC4"/>
<feature type="signal peptide" evidence="1">
    <location>
        <begin position="1"/>
        <end position="20"/>
    </location>
</feature>
<organism evidence="3 4">
    <name type="scientific">Nonlabens dokdonensis</name>
    <dbReference type="NCBI Taxonomy" id="328515"/>
    <lineage>
        <taxon>Bacteria</taxon>
        <taxon>Pseudomonadati</taxon>
        <taxon>Bacteroidota</taxon>
        <taxon>Flavobacteriia</taxon>
        <taxon>Flavobacteriales</taxon>
        <taxon>Flavobacteriaceae</taxon>
        <taxon>Nonlabens</taxon>
    </lineage>
</organism>